<evidence type="ECO:0000256" key="1">
    <source>
        <dbReference type="SAM" id="MobiDB-lite"/>
    </source>
</evidence>
<feature type="region of interest" description="Disordered" evidence="1">
    <location>
        <begin position="1"/>
        <end position="335"/>
    </location>
</feature>
<dbReference type="Proteomes" id="UP000245946">
    <property type="component" value="Unassembled WGS sequence"/>
</dbReference>
<dbReference type="RefSeq" id="XP_025601313.1">
    <property type="nucleotide sequence ID" value="XM_025745629.1"/>
</dbReference>
<dbReference type="AlphaFoldDB" id="A0A316ZJ11"/>
<accession>A0A316ZJ11</accession>
<reference evidence="2 3" key="1">
    <citation type="journal article" date="2018" name="Mol. Biol. Evol.">
        <title>Broad Genomic Sampling Reveals a Smut Pathogenic Ancestry of the Fungal Clade Ustilaginomycotina.</title>
        <authorList>
            <person name="Kijpornyongpan T."/>
            <person name="Mondo S.J."/>
            <person name="Barry K."/>
            <person name="Sandor L."/>
            <person name="Lee J."/>
            <person name="Lipzen A."/>
            <person name="Pangilinan J."/>
            <person name="LaButti K."/>
            <person name="Hainaut M."/>
            <person name="Henrissat B."/>
            <person name="Grigoriev I.V."/>
            <person name="Spatafora J.W."/>
            <person name="Aime M.C."/>
        </authorList>
    </citation>
    <scope>NUCLEOTIDE SEQUENCE [LARGE SCALE GENOMIC DNA]</scope>
    <source>
        <strain evidence="2 3">MCA 4186</strain>
    </source>
</reference>
<feature type="compositionally biased region" description="Low complexity" evidence="1">
    <location>
        <begin position="87"/>
        <end position="97"/>
    </location>
</feature>
<dbReference type="EMBL" id="KZ819283">
    <property type="protein sequence ID" value="PWO01035.1"/>
    <property type="molecule type" value="Genomic_DNA"/>
</dbReference>
<evidence type="ECO:0000313" key="2">
    <source>
        <dbReference type="EMBL" id="PWO01035.1"/>
    </source>
</evidence>
<feature type="compositionally biased region" description="Basic and acidic residues" evidence="1">
    <location>
        <begin position="496"/>
        <end position="505"/>
    </location>
</feature>
<feature type="compositionally biased region" description="Basic and acidic residues" evidence="1">
    <location>
        <begin position="447"/>
        <end position="456"/>
    </location>
</feature>
<evidence type="ECO:0000313" key="3">
    <source>
        <dbReference type="Proteomes" id="UP000245946"/>
    </source>
</evidence>
<feature type="compositionally biased region" description="Acidic residues" evidence="1">
    <location>
        <begin position="293"/>
        <end position="304"/>
    </location>
</feature>
<proteinExistence type="predicted"/>
<name>A0A316ZJ11_9BASI</name>
<organism evidence="2 3">
    <name type="scientific">Tilletiopsis washingtonensis</name>
    <dbReference type="NCBI Taxonomy" id="58919"/>
    <lineage>
        <taxon>Eukaryota</taxon>
        <taxon>Fungi</taxon>
        <taxon>Dikarya</taxon>
        <taxon>Basidiomycota</taxon>
        <taxon>Ustilaginomycotina</taxon>
        <taxon>Exobasidiomycetes</taxon>
        <taxon>Entylomatales</taxon>
        <taxon>Entylomatales incertae sedis</taxon>
        <taxon>Tilletiopsis</taxon>
    </lineage>
</organism>
<feature type="compositionally biased region" description="Basic and acidic residues" evidence="1">
    <location>
        <begin position="517"/>
        <end position="545"/>
    </location>
</feature>
<feature type="compositionally biased region" description="Basic and acidic residues" evidence="1">
    <location>
        <begin position="191"/>
        <end position="217"/>
    </location>
</feature>
<keyword evidence="3" id="KW-1185">Reference proteome</keyword>
<dbReference type="GeneID" id="37273173"/>
<protein>
    <submittedName>
        <fullName evidence="2">Uncharacterized protein</fullName>
    </submittedName>
</protein>
<gene>
    <name evidence="2" type="ORF">FA09DRAFT_39</name>
</gene>
<feature type="region of interest" description="Disordered" evidence="1">
    <location>
        <begin position="396"/>
        <end position="456"/>
    </location>
</feature>
<feature type="region of interest" description="Disordered" evidence="1">
    <location>
        <begin position="479"/>
        <end position="556"/>
    </location>
</feature>
<feature type="compositionally biased region" description="Low complexity" evidence="1">
    <location>
        <begin position="261"/>
        <end position="274"/>
    </location>
</feature>
<feature type="compositionally biased region" description="Low complexity" evidence="1">
    <location>
        <begin position="69"/>
        <end position="80"/>
    </location>
</feature>
<feature type="compositionally biased region" description="Low complexity" evidence="1">
    <location>
        <begin position="1"/>
        <end position="20"/>
    </location>
</feature>
<feature type="region of interest" description="Disordered" evidence="1">
    <location>
        <begin position="341"/>
        <end position="360"/>
    </location>
</feature>
<sequence length="654" mass="70581">MSHAVHSPAPSSPAIGSSIGTPTQSIFDTPAGAHLRDDASSFTTAASLRSRRIDEEPGKGKHAAAPQHRSLLSPRRAASARPERRSSSSLPASWSAPVGLAPDAPRLAPKRGLSRSPSPLGDGQRREAAPEQPAAAKRHHRKAQRPSIPLSDAESAAPFGGSVYNDVPSFRHFRGPPFDDLSPETSVDMHMAPEPRRERRGDAVKFTHPWQESKETAQRNSGGSAVSPRQVHSGIVQPSRSSRLAPQARDDLSDDDDDSDAYTLDDPVPRRTQQPRPPQLSMLTDASGRFMEPADDSSGLEDDDRVTAERKPSLPMPRDAELLTDSDSDGSSPAAAAISRYLNEKPRGGQRRAPSRQHAETAEAFEVAALRRQVEQLQMCLTQRGQLSPEVLRAAVSPVPEERRRKRDSQLRAQAVPSSSAYREPPSARHAARSPRPVRDAVQPAKDSSRRAQREDAMRIQDLAQKIEQLEALFRHSAMSPVGERSRTAASMVHHSFSDERDVETPRASVFTPAGRLEQRHHSVDGRATEREAVAAPKRKVESRSKTVRLASSSMSIGEHSGAESAFHYNPTPYSINQLAPGRAGSATGAASVDGALRRKKGTGVARFILGATSARRADGSTGEAAPLATTKMKRAGRGGLVAVSSPEQKRVPL</sequence>